<accession>A0ACC1Q7H2</accession>
<evidence type="ECO:0000313" key="2">
    <source>
        <dbReference type="Proteomes" id="UP001144978"/>
    </source>
</evidence>
<keyword evidence="2" id="KW-1185">Reference proteome</keyword>
<dbReference type="Proteomes" id="UP001144978">
    <property type="component" value="Unassembled WGS sequence"/>
</dbReference>
<evidence type="ECO:0000313" key="1">
    <source>
        <dbReference type="EMBL" id="KAJ3011491.1"/>
    </source>
</evidence>
<protein>
    <submittedName>
        <fullName evidence="1">Uncharacterized protein</fullName>
    </submittedName>
</protein>
<comment type="caution">
    <text evidence="1">The sequence shown here is derived from an EMBL/GenBank/DDBJ whole genome shotgun (WGS) entry which is preliminary data.</text>
</comment>
<gene>
    <name evidence="1" type="ORF">NUW54_g2151</name>
</gene>
<reference evidence="1" key="1">
    <citation type="submission" date="2022-08" db="EMBL/GenBank/DDBJ databases">
        <title>Genome Sequence of Pycnoporus sanguineus.</title>
        <authorList>
            <person name="Buettner E."/>
        </authorList>
    </citation>
    <scope>NUCLEOTIDE SEQUENCE</scope>
    <source>
        <strain evidence="1">CG-C14</strain>
    </source>
</reference>
<organism evidence="1 2">
    <name type="scientific">Trametes sanguinea</name>
    <dbReference type="NCBI Taxonomy" id="158606"/>
    <lineage>
        <taxon>Eukaryota</taxon>
        <taxon>Fungi</taxon>
        <taxon>Dikarya</taxon>
        <taxon>Basidiomycota</taxon>
        <taxon>Agaricomycotina</taxon>
        <taxon>Agaricomycetes</taxon>
        <taxon>Polyporales</taxon>
        <taxon>Polyporaceae</taxon>
        <taxon>Trametes</taxon>
    </lineage>
</organism>
<proteinExistence type="predicted"/>
<sequence length="838" mass="93783">MPLSEPSQAQNPYTTHTPYYNLAASPDSLSRSSSSSSLSSTSTHASTRDSTPSDTQRFSPAIVEATRRRNRTSLPLGTPRDRELFALSKLSDAELWGRDDAEILGGQTTGEITFHYNKSIVRHVVGGRLVIYLCLECKYGHPAHKPQVRERLKLKDGNSNFRISAERCNGRRGQGSESTVALPTYSEARHRAILAVHCSARKRSFRSVEDPEHLEELRLVSQNPNLKLPSQETVRDDVERLYEGLAPLLTSYFQRRNRPYHVLLDGWTSPIHTSNIGIVLVWEADGKMHDCLLELIKLTERHTGAYLAQQVGDTLKRYGIDKWLHLINEDNASNCDTTASNLTRHISHFRGLADRLRCFLHCVQLAAAMLLSFFNKQYKRKRGTASTAAAVPAAASSDPVEQALQDILGGLETEVEALERVIGHSGRAEHDEATISSVRERAIRDMAQQGVTITPAQAAAAVRVLPKHAALAIKTRDSGHIRDTFERLVAESPADLQYGEYRNLSPRNATRWGSDYRLLQSYHALRVAVDRLLALPVNLSNLRLTTEEQLLSDNLRDMLAPIEDATKAFQAGKVPLLMDVIPAYDALQRDFHAMTNDTTLPSICRVAAHAAYLMTRKYYSRLEDCDAYFLAIVMCPDRKLQWFYNHGWAHEDIIQIRDVAIQRFGEKFKSPVAPIQTPIPAGPSTTTTPLNDTLPRQGLGASERVEGTRRWRQQQLPMVESQPRLTSDDYDSIAYYLSLPPHPLPPDTSVLQFWDCQRSVTPKLAAMALAYTSAPASTAPAEREFSEGRTQINWNQESMSSQTFRAKMCVGAWSRAPWYDHEAAANIIAASSRPLRSV</sequence>
<dbReference type="EMBL" id="JANSHE010000391">
    <property type="protein sequence ID" value="KAJ3011491.1"/>
    <property type="molecule type" value="Genomic_DNA"/>
</dbReference>
<name>A0ACC1Q7H2_9APHY</name>